<evidence type="ECO:0000256" key="7">
    <source>
        <dbReference type="ARBA" id="ARBA00022741"/>
    </source>
</evidence>
<dbReference type="NCBIfam" id="TIGR00041">
    <property type="entry name" value="DTMP_kinase"/>
    <property type="match status" value="1"/>
</dbReference>
<dbReference type="InterPro" id="IPR039430">
    <property type="entry name" value="Thymidylate_kin-like_dom"/>
</dbReference>
<evidence type="ECO:0000256" key="12">
    <source>
        <dbReference type="ARBA" id="ARBA00056272"/>
    </source>
</evidence>
<evidence type="ECO:0000256" key="8">
    <source>
        <dbReference type="ARBA" id="ARBA00022777"/>
    </source>
</evidence>
<evidence type="ECO:0000313" key="15">
    <source>
        <dbReference type="Proteomes" id="UP000675900"/>
    </source>
</evidence>
<evidence type="ECO:0000256" key="2">
    <source>
        <dbReference type="ARBA" id="ARBA00009776"/>
    </source>
</evidence>
<evidence type="ECO:0000259" key="13">
    <source>
        <dbReference type="Pfam" id="PF02223"/>
    </source>
</evidence>
<dbReference type="InterPro" id="IPR018094">
    <property type="entry name" value="Thymidylate_kinase"/>
</dbReference>
<comment type="function">
    <text evidence="12">Catalyzes the phosphorylation of thymidine monophosphate (dTMP) to thymidine diphosphate (dTDP), the immediate precursor for the DNA building block dTTP, with ATP as the preferred phosphoryl donor in the presence of Mg(2+).</text>
</comment>
<dbReference type="GO" id="GO:0004550">
    <property type="term" value="F:nucleoside diphosphate kinase activity"/>
    <property type="evidence" value="ECO:0007669"/>
    <property type="project" value="TreeGrafter"/>
</dbReference>
<reference evidence="14" key="2">
    <citation type="submission" date="2025-09" db="UniProtKB">
        <authorList>
            <consortium name="Ensembl"/>
        </authorList>
    </citation>
    <scope>IDENTIFICATION</scope>
</reference>
<gene>
    <name evidence="14" type="primary">DTYMK</name>
</gene>
<evidence type="ECO:0000256" key="3">
    <source>
        <dbReference type="ARBA" id="ARBA00012980"/>
    </source>
</evidence>
<dbReference type="Gene3D" id="3.40.50.300">
    <property type="entry name" value="P-loop containing nucleotide triphosphate hydrolases"/>
    <property type="match status" value="1"/>
</dbReference>
<keyword evidence="9" id="KW-0067">ATP-binding</keyword>
<proteinExistence type="inferred from homology"/>
<dbReference type="GO" id="GO:0071363">
    <property type="term" value="P:cellular response to growth factor stimulus"/>
    <property type="evidence" value="ECO:0007669"/>
    <property type="project" value="Ensembl"/>
</dbReference>
<dbReference type="PROSITE" id="PS01331">
    <property type="entry name" value="THYMIDYLATE_KINASE"/>
    <property type="match status" value="1"/>
</dbReference>
<dbReference type="GO" id="GO:0006227">
    <property type="term" value="P:dUDP biosynthetic process"/>
    <property type="evidence" value="ECO:0007669"/>
    <property type="project" value="TreeGrafter"/>
</dbReference>
<reference evidence="14" key="1">
    <citation type="submission" date="2025-08" db="UniProtKB">
        <authorList>
            <consortium name="Ensembl"/>
        </authorList>
    </citation>
    <scope>IDENTIFICATION</scope>
</reference>
<evidence type="ECO:0000256" key="6">
    <source>
        <dbReference type="ARBA" id="ARBA00022727"/>
    </source>
</evidence>
<keyword evidence="8" id="KW-0418">Kinase</keyword>
<evidence type="ECO:0000256" key="11">
    <source>
        <dbReference type="ARBA" id="ARBA00048743"/>
    </source>
</evidence>
<evidence type="ECO:0000256" key="1">
    <source>
        <dbReference type="ARBA" id="ARBA00004992"/>
    </source>
</evidence>
<dbReference type="PANTHER" id="PTHR10344:SF1">
    <property type="entry name" value="THYMIDYLATE KINASE"/>
    <property type="match status" value="1"/>
</dbReference>
<dbReference type="EC" id="2.7.4.9" evidence="3"/>
<comment type="pathway">
    <text evidence="1">Pyrimidine metabolism; dTTP biosynthesis.</text>
</comment>
<dbReference type="GO" id="GO:0006235">
    <property type="term" value="P:dTTP biosynthetic process"/>
    <property type="evidence" value="ECO:0007669"/>
    <property type="project" value="TreeGrafter"/>
</dbReference>
<dbReference type="GO" id="GO:0005524">
    <property type="term" value="F:ATP binding"/>
    <property type="evidence" value="ECO:0007669"/>
    <property type="project" value="UniProtKB-KW"/>
</dbReference>
<keyword evidence="5" id="KW-0808">Transferase</keyword>
<dbReference type="GO" id="GO:0005634">
    <property type="term" value="C:nucleus"/>
    <property type="evidence" value="ECO:0007669"/>
    <property type="project" value="TreeGrafter"/>
</dbReference>
<dbReference type="GO" id="GO:0005739">
    <property type="term" value="C:mitochondrion"/>
    <property type="evidence" value="ECO:0007669"/>
    <property type="project" value="TreeGrafter"/>
</dbReference>
<sequence length="181" mass="20815">PHFCVTPSSLFLERSTEIGKLLSSYLEKKSEVEDHSVHLLFSANRWEQVPLIKKKLSQGITLVVDRYAFSGVAFTSAKENFSLDWCKQPDVGLPKPDLVVFLQLRLAEAATRGEFGRERYENGNFQERALRRFHQLMADKTLNWKMVDASKSIEDVHKEIHALSVDTIRAVMQRPLGELWK</sequence>
<protein>
    <recommendedName>
        <fullName evidence="4">Thymidylate kinase</fullName>
        <ecNumber evidence="3">2.7.4.9</ecNumber>
    </recommendedName>
    <alternativeName>
        <fullName evidence="10">dTMP kinase</fullName>
    </alternativeName>
</protein>
<dbReference type="AlphaFoldDB" id="A0A8C9KH35"/>
<dbReference type="GO" id="GO:0004798">
    <property type="term" value="F:dTMP kinase activity"/>
    <property type="evidence" value="ECO:0007669"/>
    <property type="project" value="UniProtKB-EC"/>
</dbReference>
<comment type="catalytic activity">
    <reaction evidence="11">
        <text>dTMP + ATP = dTDP + ADP</text>
        <dbReference type="Rhea" id="RHEA:13517"/>
        <dbReference type="ChEBI" id="CHEBI:30616"/>
        <dbReference type="ChEBI" id="CHEBI:58369"/>
        <dbReference type="ChEBI" id="CHEBI:63528"/>
        <dbReference type="ChEBI" id="CHEBI:456216"/>
        <dbReference type="EC" id="2.7.4.9"/>
    </reaction>
</comment>
<dbReference type="SUPFAM" id="SSF52540">
    <property type="entry name" value="P-loop containing nucleoside triphosphate hydrolases"/>
    <property type="match status" value="1"/>
</dbReference>
<dbReference type="FunFam" id="3.40.50.300:FF:000679">
    <property type="entry name" value="Thymidylate kinase"/>
    <property type="match status" value="1"/>
</dbReference>
<keyword evidence="6" id="KW-0545">Nucleotide biosynthesis</keyword>
<accession>A0A8C9KH35</accession>
<evidence type="ECO:0000256" key="9">
    <source>
        <dbReference type="ARBA" id="ARBA00022840"/>
    </source>
</evidence>
<name>A0A8C9KH35_PANTA</name>
<keyword evidence="7" id="KW-0547">Nucleotide-binding</keyword>
<keyword evidence="15" id="KW-1185">Reference proteome</keyword>
<evidence type="ECO:0000256" key="4">
    <source>
        <dbReference type="ARBA" id="ARBA00017144"/>
    </source>
</evidence>
<evidence type="ECO:0000313" key="14">
    <source>
        <dbReference type="Ensembl" id="ENSPTIP00000015772.1"/>
    </source>
</evidence>
<dbReference type="GeneTree" id="ENSGT00940000154030"/>
<comment type="similarity">
    <text evidence="2">Belongs to the thymidylate kinase family.</text>
</comment>
<organism evidence="14 15">
    <name type="scientific">Panthera tigris altaica</name>
    <name type="common">Siberian tiger</name>
    <dbReference type="NCBI Taxonomy" id="74533"/>
    <lineage>
        <taxon>Eukaryota</taxon>
        <taxon>Metazoa</taxon>
        <taxon>Chordata</taxon>
        <taxon>Craniata</taxon>
        <taxon>Vertebrata</taxon>
        <taxon>Euteleostomi</taxon>
        <taxon>Mammalia</taxon>
        <taxon>Eutheria</taxon>
        <taxon>Laurasiatheria</taxon>
        <taxon>Carnivora</taxon>
        <taxon>Feliformia</taxon>
        <taxon>Felidae</taxon>
        <taxon>Pantherinae</taxon>
        <taxon>Panthera</taxon>
    </lineage>
</organism>
<dbReference type="Proteomes" id="UP000675900">
    <property type="component" value="Unassembled WGS sequence"/>
</dbReference>
<evidence type="ECO:0000256" key="5">
    <source>
        <dbReference type="ARBA" id="ARBA00022679"/>
    </source>
</evidence>
<dbReference type="InterPro" id="IPR027417">
    <property type="entry name" value="P-loop_NTPase"/>
</dbReference>
<dbReference type="Pfam" id="PF02223">
    <property type="entry name" value="Thymidylate_kin"/>
    <property type="match status" value="1"/>
</dbReference>
<dbReference type="InterPro" id="IPR018095">
    <property type="entry name" value="Thymidylate_kin_CS"/>
</dbReference>
<dbReference type="PANTHER" id="PTHR10344">
    <property type="entry name" value="THYMIDYLATE KINASE"/>
    <property type="match status" value="1"/>
</dbReference>
<dbReference type="GO" id="GO:0005829">
    <property type="term" value="C:cytosol"/>
    <property type="evidence" value="ECO:0007669"/>
    <property type="project" value="TreeGrafter"/>
</dbReference>
<feature type="domain" description="Thymidylate kinase-like" evidence="13">
    <location>
        <begin position="13"/>
        <end position="160"/>
    </location>
</feature>
<dbReference type="GO" id="GO:0046105">
    <property type="term" value="P:thymidine biosynthetic process"/>
    <property type="evidence" value="ECO:0007669"/>
    <property type="project" value="Ensembl"/>
</dbReference>
<dbReference type="GO" id="GO:0006233">
    <property type="term" value="P:dTDP biosynthetic process"/>
    <property type="evidence" value="ECO:0007669"/>
    <property type="project" value="Ensembl"/>
</dbReference>
<evidence type="ECO:0000256" key="10">
    <source>
        <dbReference type="ARBA" id="ARBA00029962"/>
    </source>
</evidence>
<dbReference type="Ensembl" id="ENSPTIT00000019925.1">
    <property type="protein sequence ID" value="ENSPTIP00000015772.1"/>
    <property type="gene ID" value="ENSPTIG00000014764.1"/>
</dbReference>